<keyword evidence="2" id="KW-1185">Reference proteome</keyword>
<protein>
    <recommendedName>
        <fullName evidence="3">ATP-binding cassette transporter</fullName>
    </recommendedName>
</protein>
<reference evidence="1 2" key="2">
    <citation type="journal article" date="2021" name="Genomics">
        <title>High-quality reference genome for Clonorchis sinensis.</title>
        <authorList>
            <person name="Young N.D."/>
            <person name="Stroehlein A.J."/>
            <person name="Kinkar L."/>
            <person name="Wang T."/>
            <person name="Sohn W.M."/>
            <person name="Chang B.C.H."/>
            <person name="Kaur P."/>
            <person name="Weisz D."/>
            <person name="Dudchenko O."/>
            <person name="Aiden E.L."/>
            <person name="Korhonen P.K."/>
            <person name="Gasser R.B."/>
        </authorList>
    </citation>
    <scope>NUCLEOTIDE SEQUENCE [LARGE SCALE GENOMIC DNA]</scope>
    <source>
        <strain evidence="1">Cs-k2</strain>
    </source>
</reference>
<accession>A0A419PFQ0</accession>
<organism evidence="1 2">
    <name type="scientific">Clonorchis sinensis</name>
    <name type="common">Chinese liver fluke</name>
    <dbReference type="NCBI Taxonomy" id="79923"/>
    <lineage>
        <taxon>Eukaryota</taxon>
        <taxon>Metazoa</taxon>
        <taxon>Spiralia</taxon>
        <taxon>Lophotrochozoa</taxon>
        <taxon>Platyhelminthes</taxon>
        <taxon>Trematoda</taxon>
        <taxon>Digenea</taxon>
        <taxon>Opisthorchiida</taxon>
        <taxon>Opisthorchiata</taxon>
        <taxon>Opisthorchiidae</taxon>
        <taxon>Clonorchis</taxon>
    </lineage>
</organism>
<dbReference type="AlphaFoldDB" id="A0A419PFQ0"/>
<dbReference type="Proteomes" id="UP000286415">
    <property type="component" value="Unassembled WGS sequence"/>
</dbReference>
<gene>
    <name evidence="1" type="ORF">CSKR_108178</name>
</gene>
<dbReference type="InParanoid" id="A0A419PFQ0"/>
<comment type="caution">
    <text evidence="1">The sequence shown here is derived from an EMBL/GenBank/DDBJ whole genome shotgun (WGS) entry which is preliminary data.</text>
</comment>
<evidence type="ECO:0008006" key="3">
    <source>
        <dbReference type="Google" id="ProtNLM"/>
    </source>
</evidence>
<proteinExistence type="predicted"/>
<reference evidence="1 2" key="1">
    <citation type="journal article" date="2018" name="Biotechnol. Adv.">
        <title>Improved genomic resources and new bioinformatic workflow for the carcinogenic parasite Clonorchis sinensis: Biotechnological implications.</title>
        <authorList>
            <person name="Wang D."/>
            <person name="Korhonen P.K."/>
            <person name="Gasser R.B."/>
            <person name="Young N.D."/>
        </authorList>
    </citation>
    <scope>NUCLEOTIDE SEQUENCE [LARGE SCALE GENOMIC DNA]</scope>
    <source>
        <strain evidence="1">Cs-k2</strain>
    </source>
</reference>
<sequence>MPPRKVARWLWLERECTDRKVRDSNPTAEPRLPLPRLGQPGNIPPLMFPSGGMVVRHRKGATAERYHLGTCNWKAAQKLRGEDNDRRAWFEPNMAQQFLLSKLEQRESFLRIVQQLALNGHFRRTTDTFSIM</sequence>
<name>A0A419PFQ0_CLOSI</name>
<evidence type="ECO:0000313" key="1">
    <source>
        <dbReference type="EMBL" id="KAG5442583.1"/>
    </source>
</evidence>
<dbReference type="EMBL" id="NIRI02000056">
    <property type="protein sequence ID" value="KAG5442583.1"/>
    <property type="molecule type" value="Genomic_DNA"/>
</dbReference>
<dbReference type="OrthoDB" id="27975at2759"/>
<evidence type="ECO:0000313" key="2">
    <source>
        <dbReference type="Proteomes" id="UP000286415"/>
    </source>
</evidence>